<dbReference type="RefSeq" id="WP_053995611.1">
    <property type="nucleotide sequence ID" value="NZ_CP065643.1"/>
</dbReference>
<proteinExistence type="predicted"/>
<dbReference type="PATRIC" id="fig|33935.3.peg.4850"/>
<name>A0A0M9DJB3_9BACI</name>
<evidence type="ECO:0000313" key="1">
    <source>
        <dbReference type="EMBL" id="KOY81550.1"/>
    </source>
</evidence>
<gene>
    <name evidence="1" type="ORF">ADM90_14175</name>
</gene>
<dbReference type="EMBL" id="LGCI01000009">
    <property type="protein sequence ID" value="KOY81550.1"/>
    <property type="molecule type" value="Genomic_DNA"/>
</dbReference>
<comment type="caution">
    <text evidence="1">The sequence shown here is derived from an EMBL/GenBank/DDBJ whole genome shotgun (WGS) entry which is preliminary data.</text>
</comment>
<reference evidence="1 2" key="1">
    <citation type="submission" date="2015-07" db="EMBL/GenBank/DDBJ databases">
        <title>Genome sequencing project for genomic taxonomy and phylogenomics of Bacillus-like bacteria.</title>
        <authorList>
            <person name="Liu B."/>
            <person name="Wang J."/>
            <person name="Zhu Y."/>
            <person name="Liu G."/>
            <person name="Chen Q."/>
            <person name="Chen Z."/>
            <person name="Che J."/>
            <person name="Ge C."/>
            <person name="Shi H."/>
            <person name="Pan Z."/>
            <person name="Liu X."/>
        </authorList>
    </citation>
    <scope>NUCLEOTIDE SEQUENCE [LARGE SCALE GENOMIC DNA]</scope>
    <source>
        <strain evidence="1 2">DSM 54</strain>
    </source>
</reference>
<sequence>MSICEKLQLAIDVIKKCDLEKDVLNVVIAHTDKVEILINNENTLLQFGKGVKTVNHKGKMFNSKSSIIVDGVEIYSYHN</sequence>
<organism evidence="1 2">
    <name type="scientific">Lysinibacillus macroides</name>
    <dbReference type="NCBI Taxonomy" id="33935"/>
    <lineage>
        <taxon>Bacteria</taxon>
        <taxon>Bacillati</taxon>
        <taxon>Bacillota</taxon>
        <taxon>Bacilli</taxon>
        <taxon>Bacillales</taxon>
        <taxon>Bacillaceae</taxon>
        <taxon>Lysinibacillus</taxon>
    </lineage>
</organism>
<dbReference type="AlphaFoldDB" id="A0A0M9DJB3"/>
<evidence type="ECO:0000313" key="2">
    <source>
        <dbReference type="Proteomes" id="UP000037977"/>
    </source>
</evidence>
<dbReference type="OrthoDB" id="2742428at2"/>
<protein>
    <submittedName>
        <fullName evidence="1">Uncharacterized protein</fullName>
    </submittedName>
</protein>
<dbReference type="Proteomes" id="UP000037977">
    <property type="component" value="Unassembled WGS sequence"/>
</dbReference>
<keyword evidence="2" id="KW-1185">Reference proteome</keyword>
<accession>A0A0M9DJB3</accession>